<feature type="transmembrane region" description="Helical" evidence="5">
    <location>
        <begin position="760"/>
        <end position="780"/>
    </location>
</feature>
<comment type="caution">
    <text evidence="7">The sequence shown here is derived from an EMBL/GenBank/DDBJ whole genome shotgun (WGS) entry which is preliminary data.</text>
</comment>
<dbReference type="Pfam" id="PF00400">
    <property type="entry name" value="WD40"/>
    <property type="match status" value="7"/>
</dbReference>
<dbReference type="InterPro" id="IPR020472">
    <property type="entry name" value="WD40_PAC1"/>
</dbReference>
<dbReference type="InterPro" id="IPR011646">
    <property type="entry name" value="KAP_P-loop"/>
</dbReference>
<keyword evidence="5" id="KW-0812">Transmembrane</keyword>
<evidence type="ECO:0000313" key="7">
    <source>
        <dbReference type="EMBL" id="MBC6449998.1"/>
    </source>
</evidence>
<feature type="repeat" description="WD" evidence="3">
    <location>
        <begin position="513"/>
        <end position="544"/>
    </location>
</feature>
<dbReference type="PANTHER" id="PTHR22847">
    <property type="entry name" value="WD40 REPEAT PROTEIN"/>
    <property type="match status" value="1"/>
</dbReference>
<feature type="transmembrane region" description="Helical" evidence="5">
    <location>
        <begin position="735"/>
        <end position="754"/>
    </location>
</feature>
<keyword evidence="2" id="KW-0677">Repeat</keyword>
<evidence type="ECO:0000313" key="8">
    <source>
        <dbReference type="Proteomes" id="UP000734823"/>
    </source>
</evidence>
<dbReference type="InterPro" id="IPR001680">
    <property type="entry name" value="WD40_rpt"/>
</dbReference>
<sequence>MITAPFAGHPGLVRALAFTSDGSQVVTGGDDGTVRWWDATDGEEQAAVQALPGGVRSLAVRDASVYCGGPKGSRIFTFDNSTMLEVMTSDPIGAVAVDDNHPWSCGLDGLISVYGGTRFTIAYDGPVHAAATMGGQLFYGGPAGLVQAVSPIDTSARTITSHQRGVTAIATARGTGTVVSTGLDGLVRVWRTDEDRVTHTFTGDGKPLHAVAISADGQVVTFGGAGGRVWQWDRRTDAVTEHADHGHAIHALATHRGRVAAACGDRTVRITGSSPVTLTGHGGGIRAMDLAGGALVTAGDDLAVRVWDRDTGDHRTTLTGPTAGIRAVRASPTQVRAFCENGDAWLWDLDSDEGTKLGIATHDSTVHAAAYLDDKVLTGCLDGTVRLWTPDHAPEVIGIHQDWVRAVAFSPDAGMASGSDDGAVLIWGDEVRDVQAPAGTAVHALAFLPDGSIAVGTASGSVRLHGSDQQTAYTGHTSAVRCLAFARGRLVASADDGTILVWQLSRPDHPTVLDGHLGRVQSLVIDDDGRLISGGEDGTIRVWDPITGFQLAGTDLTPGQPGQQRADVSNDAESKRDLLGFSRDVSTLAALIADRHTVPPLSVALLGAWGAGKSSFLRQLEQQVKALAERSHGNPEQSAFAANVRQIRFNAWQYSDDHLWVGLVEHLFDSLTPREQQVSASQSTVTELDELRARSRDLGVELERAERTGGAAADLRAPALLRLLWRERTVLRSRWALALIPVALAAAGVSWALWGSTLAVVGASVIAIGAAVIPVVEGLVTGWNKFAGLPGSLREKVRARKKLLDSQIATKDAALARTDPTAGLSALIAEVRSGHYEQYRGVLGRAHEHLRTLSHNVDAALEKWRAVPQGPPPLERIVLYVDDLDRCPPRKVVDVLAAVHLLLALPLFVVVVAVDPRWLRRSLEQHQSELFGPDNGVAARPLDYLDKIFQITFALRPMGSSADRLIDELLPQAEPESPRRPETTPRPAQPTTITSPPTVSREKATPTPRRSPVADPTLRPDRLLLRETERDFIKRLRPLLDTPRTVKKLINLYRLVRIGVPGTNLDRFVGHDGGPYQAVLILLAIVLTTPDQARDLVTALRTTQGPDVWEVLADLEAKDASWRQTNAVLDAIRASVPVHGDAGTYRAWAGTVTRFSFETYDMVDSDDHITGE</sequence>
<dbReference type="Gene3D" id="2.130.10.10">
    <property type="entry name" value="YVTN repeat-like/Quinoprotein amine dehydrogenase"/>
    <property type="match status" value="4"/>
</dbReference>
<feature type="repeat" description="WD" evidence="3">
    <location>
        <begin position="397"/>
        <end position="427"/>
    </location>
</feature>
<dbReference type="PROSITE" id="PS50082">
    <property type="entry name" value="WD_REPEATS_2"/>
    <property type="match status" value="7"/>
</dbReference>
<evidence type="ECO:0000259" key="6">
    <source>
        <dbReference type="Pfam" id="PF07693"/>
    </source>
</evidence>
<name>A0ABR7LBB6_9PSEU</name>
<dbReference type="Proteomes" id="UP000734823">
    <property type="component" value="Unassembled WGS sequence"/>
</dbReference>
<feature type="repeat" description="WD" evidence="3">
    <location>
        <begin position="6"/>
        <end position="47"/>
    </location>
</feature>
<dbReference type="CDD" id="cd00200">
    <property type="entry name" value="WD40"/>
    <property type="match status" value="1"/>
</dbReference>
<dbReference type="SMART" id="SM00320">
    <property type="entry name" value="WD40"/>
    <property type="match status" value="9"/>
</dbReference>
<evidence type="ECO:0000256" key="4">
    <source>
        <dbReference type="SAM" id="MobiDB-lite"/>
    </source>
</evidence>
<dbReference type="RefSeq" id="WP_187223056.1">
    <property type="nucleotide sequence ID" value="NZ_JABVED010000013.1"/>
</dbReference>
<keyword evidence="5" id="KW-1133">Transmembrane helix</keyword>
<reference evidence="7 8" key="1">
    <citation type="submission" date="2020-06" db="EMBL/GenBank/DDBJ databases">
        <title>Actinokineospora xiongansis sp. nov., isolated from soil of Baiyangdian.</title>
        <authorList>
            <person name="Zhang X."/>
        </authorList>
    </citation>
    <scope>NUCLEOTIDE SEQUENCE [LARGE SCALE GENOMIC DNA]</scope>
    <source>
        <strain evidence="7 8">HBU206404</strain>
    </source>
</reference>
<dbReference type="PRINTS" id="PR00320">
    <property type="entry name" value="GPROTEINBRPT"/>
</dbReference>
<dbReference type="SUPFAM" id="SSF50998">
    <property type="entry name" value="Quinoprotein alcohol dehydrogenase-like"/>
    <property type="match status" value="1"/>
</dbReference>
<evidence type="ECO:0000256" key="3">
    <source>
        <dbReference type="PROSITE-ProRule" id="PRU00221"/>
    </source>
</evidence>
<feature type="domain" description="KAP NTPase" evidence="6">
    <location>
        <begin position="586"/>
        <end position="1052"/>
    </location>
</feature>
<evidence type="ECO:0000256" key="5">
    <source>
        <dbReference type="SAM" id="Phobius"/>
    </source>
</evidence>
<evidence type="ECO:0000256" key="1">
    <source>
        <dbReference type="ARBA" id="ARBA00022574"/>
    </source>
</evidence>
<dbReference type="InterPro" id="IPR011047">
    <property type="entry name" value="Quinoprotein_ADH-like_sf"/>
</dbReference>
<dbReference type="Pfam" id="PF07693">
    <property type="entry name" value="KAP_NTPase"/>
    <property type="match status" value="1"/>
</dbReference>
<dbReference type="InterPro" id="IPR015943">
    <property type="entry name" value="WD40/YVTN_repeat-like_dom_sf"/>
</dbReference>
<feature type="repeat" description="WD" evidence="3">
    <location>
        <begin position="473"/>
        <end position="512"/>
    </location>
</feature>
<proteinExistence type="predicted"/>
<feature type="transmembrane region" description="Helical" evidence="5">
    <location>
        <begin position="895"/>
        <end position="914"/>
    </location>
</feature>
<feature type="repeat" description="WD" evidence="3">
    <location>
        <begin position="159"/>
        <end position="200"/>
    </location>
</feature>
<keyword evidence="1 3" id="KW-0853">WD repeat</keyword>
<evidence type="ECO:0000256" key="2">
    <source>
        <dbReference type="ARBA" id="ARBA00022737"/>
    </source>
</evidence>
<keyword evidence="5" id="KW-0472">Membrane</keyword>
<feature type="region of interest" description="Disordered" evidence="4">
    <location>
        <begin position="971"/>
        <end position="1021"/>
    </location>
</feature>
<feature type="repeat" description="WD" evidence="3">
    <location>
        <begin position="359"/>
        <end position="388"/>
    </location>
</feature>
<dbReference type="EMBL" id="JABVED010000013">
    <property type="protein sequence ID" value="MBC6449998.1"/>
    <property type="molecule type" value="Genomic_DNA"/>
</dbReference>
<dbReference type="SUPFAM" id="SSF50978">
    <property type="entry name" value="WD40 repeat-like"/>
    <property type="match status" value="1"/>
</dbReference>
<dbReference type="InterPro" id="IPR036322">
    <property type="entry name" value="WD40_repeat_dom_sf"/>
</dbReference>
<accession>A0ABR7LBB6</accession>
<organism evidence="7 8">
    <name type="scientific">Actinokineospora xionganensis</name>
    <dbReference type="NCBI Taxonomy" id="2684470"/>
    <lineage>
        <taxon>Bacteria</taxon>
        <taxon>Bacillati</taxon>
        <taxon>Actinomycetota</taxon>
        <taxon>Actinomycetes</taxon>
        <taxon>Pseudonocardiales</taxon>
        <taxon>Pseudonocardiaceae</taxon>
        <taxon>Actinokineospora</taxon>
    </lineage>
</organism>
<protein>
    <submittedName>
        <fullName evidence="7">NTPase KAP</fullName>
    </submittedName>
</protein>
<gene>
    <name evidence="7" type="ORF">GPZ80_22820</name>
</gene>
<keyword evidence="8" id="KW-1185">Reference proteome</keyword>
<feature type="repeat" description="WD" evidence="3">
    <location>
        <begin position="278"/>
        <end position="317"/>
    </location>
</feature>
<dbReference type="PROSITE" id="PS50294">
    <property type="entry name" value="WD_REPEATS_REGION"/>
    <property type="match status" value="5"/>
</dbReference>
<dbReference type="PANTHER" id="PTHR22847:SF637">
    <property type="entry name" value="WD REPEAT DOMAIN 5B"/>
    <property type="match status" value="1"/>
</dbReference>